<sequence>MVLTFVIEDPLATDYGRNSSSPEAPLGHTVSGGVRQRRWAPRARTGCLTCRQVYFLVTRQDLFVGAAPQAVSCVDGMYSQT</sequence>
<comment type="caution">
    <text evidence="1">The sequence shown here is derived from an EMBL/GenBank/DDBJ whole genome shotgun (WGS) entry which is preliminary data.</text>
</comment>
<dbReference type="Proteomes" id="UP000243081">
    <property type="component" value="Unassembled WGS sequence"/>
</dbReference>
<name>A0A179I355_CORDF</name>
<dbReference type="OrthoDB" id="3145928at2759"/>
<proteinExistence type="predicted"/>
<dbReference type="AlphaFoldDB" id="A0A179I355"/>
<reference evidence="1 2" key="1">
    <citation type="submission" date="2016-03" db="EMBL/GenBank/DDBJ databases">
        <title>Fine-scale spatial genetic structure of a fungal parasite of coffee scale insects.</title>
        <authorList>
            <person name="Jackson D."/>
            <person name="Zemenick K.A."/>
            <person name="Malloure B."/>
            <person name="Quandt C.A."/>
            <person name="James T.Y."/>
        </authorList>
    </citation>
    <scope>NUCLEOTIDE SEQUENCE [LARGE SCALE GENOMIC DNA]</scope>
    <source>
        <strain evidence="1 2">UM487</strain>
    </source>
</reference>
<accession>A0A179I355</accession>
<dbReference type="EMBL" id="LUKN01004302">
    <property type="protein sequence ID" value="OAQ96198.1"/>
    <property type="molecule type" value="Genomic_DNA"/>
</dbReference>
<evidence type="ECO:0000313" key="2">
    <source>
        <dbReference type="Proteomes" id="UP000243081"/>
    </source>
</evidence>
<keyword evidence="2" id="KW-1185">Reference proteome</keyword>
<evidence type="ECO:0000313" key="1">
    <source>
        <dbReference type="EMBL" id="OAQ96198.1"/>
    </source>
</evidence>
<organism evidence="1 2">
    <name type="scientific">Cordyceps confragosa</name>
    <name type="common">Lecanicillium lecanii</name>
    <dbReference type="NCBI Taxonomy" id="2714763"/>
    <lineage>
        <taxon>Eukaryota</taxon>
        <taxon>Fungi</taxon>
        <taxon>Dikarya</taxon>
        <taxon>Ascomycota</taxon>
        <taxon>Pezizomycotina</taxon>
        <taxon>Sordariomycetes</taxon>
        <taxon>Hypocreomycetidae</taxon>
        <taxon>Hypocreales</taxon>
        <taxon>Cordycipitaceae</taxon>
        <taxon>Akanthomyces</taxon>
    </lineage>
</organism>
<protein>
    <submittedName>
        <fullName evidence="1">Uncharacterized protein</fullName>
    </submittedName>
</protein>
<gene>
    <name evidence="1" type="ORF">LLEC1_03078</name>
</gene>